<evidence type="ECO:0000313" key="3">
    <source>
        <dbReference type="Proteomes" id="UP000569092"/>
    </source>
</evidence>
<sequence length="282" mass="30252">MKRRTFLLAALLLFILPATWSQQLGKRITNKDVIDMAALGLSDDIIIAKIRSASAGGTLQFDTSVDSLKELKAARVSDEVIKVMINPTPPAAPVVVAATPISNDPTLPPPEVGVYWKNSNAFVLIEGQAISQAKVGGKAGSMFTYGMRNEHWDAYLNGPQSKNIINDRQPVFYLYVPDGASASDFVLITLEKKGNRREFQIGSFGGVTGGKSGVKRDKEVAFTAEHAGIRTYKIKLDASMKPGEYAFFMGTGQQANMAGGSTGGARSGGAATGRVYDFRIPE</sequence>
<name>A0A7W8N326_9BACT</name>
<dbReference type="AlphaFoldDB" id="A0A7W8N326"/>
<keyword evidence="1" id="KW-0732">Signal</keyword>
<proteinExistence type="predicted"/>
<accession>A0A7W8N326</accession>
<organism evidence="2 3">
    <name type="scientific">Tunturiibacter lichenicola</name>
    <dbReference type="NCBI Taxonomy" id="2051959"/>
    <lineage>
        <taxon>Bacteria</taxon>
        <taxon>Pseudomonadati</taxon>
        <taxon>Acidobacteriota</taxon>
        <taxon>Terriglobia</taxon>
        <taxon>Terriglobales</taxon>
        <taxon>Acidobacteriaceae</taxon>
        <taxon>Tunturiibacter</taxon>
    </lineage>
</organism>
<evidence type="ECO:0000313" key="2">
    <source>
        <dbReference type="EMBL" id="MBB5343684.1"/>
    </source>
</evidence>
<gene>
    <name evidence="2" type="ORF">HDF10_001659</name>
</gene>
<comment type="caution">
    <text evidence="2">The sequence shown here is derived from an EMBL/GenBank/DDBJ whole genome shotgun (WGS) entry which is preliminary data.</text>
</comment>
<protein>
    <submittedName>
        <fullName evidence="2">Uncharacterized protein</fullName>
    </submittedName>
</protein>
<feature type="signal peptide" evidence="1">
    <location>
        <begin position="1"/>
        <end position="20"/>
    </location>
</feature>
<reference evidence="2 3" key="1">
    <citation type="submission" date="2020-08" db="EMBL/GenBank/DDBJ databases">
        <title>Genomic Encyclopedia of Type Strains, Phase IV (KMG-V): Genome sequencing to study the core and pangenomes of soil and plant-associated prokaryotes.</title>
        <authorList>
            <person name="Whitman W."/>
        </authorList>
    </citation>
    <scope>NUCLEOTIDE SEQUENCE [LARGE SCALE GENOMIC DNA]</scope>
    <source>
        <strain evidence="2 3">M8US30</strain>
    </source>
</reference>
<dbReference type="EMBL" id="JACHDZ010000002">
    <property type="protein sequence ID" value="MBB5343684.1"/>
    <property type="molecule type" value="Genomic_DNA"/>
</dbReference>
<dbReference type="Proteomes" id="UP000569092">
    <property type="component" value="Unassembled WGS sequence"/>
</dbReference>
<feature type="chain" id="PRO_5030849342" evidence="1">
    <location>
        <begin position="21"/>
        <end position="282"/>
    </location>
</feature>
<evidence type="ECO:0000256" key="1">
    <source>
        <dbReference type="SAM" id="SignalP"/>
    </source>
</evidence>